<name>A0A1R1QN16_9BACI</name>
<evidence type="ECO:0000256" key="7">
    <source>
        <dbReference type="ARBA" id="ARBA00023136"/>
    </source>
</evidence>
<feature type="transmembrane region" description="Helical" evidence="8">
    <location>
        <begin position="124"/>
        <end position="145"/>
    </location>
</feature>
<feature type="transmembrane region" description="Helical" evidence="8">
    <location>
        <begin position="243"/>
        <end position="272"/>
    </location>
</feature>
<feature type="transmembrane region" description="Helical" evidence="8">
    <location>
        <begin position="100"/>
        <end position="118"/>
    </location>
</feature>
<dbReference type="GO" id="GO:0033214">
    <property type="term" value="P:siderophore-iron import into cell"/>
    <property type="evidence" value="ECO:0007669"/>
    <property type="project" value="TreeGrafter"/>
</dbReference>
<keyword evidence="10" id="KW-1185">Reference proteome</keyword>
<feature type="transmembrane region" description="Helical" evidence="8">
    <location>
        <begin position="313"/>
        <end position="331"/>
    </location>
</feature>
<accession>A0A1R1QN16</accession>
<evidence type="ECO:0000256" key="5">
    <source>
        <dbReference type="ARBA" id="ARBA00022692"/>
    </source>
</evidence>
<dbReference type="AlphaFoldDB" id="A0A1R1QN16"/>
<feature type="transmembrane region" description="Helical" evidence="8">
    <location>
        <begin position="200"/>
        <end position="218"/>
    </location>
</feature>
<comment type="caution">
    <text evidence="9">The sequence shown here is derived from an EMBL/GenBank/DDBJ whole genome shotgun (WGS) entry which is preliminary data.</text>
</comment>
<feature type="transmembrane region" description="Helical" evidence="8">
    <location>
        <begin position="70"/>
        <end position="88"/>
    </location>
</feature>
<dbReference type="Pfam" id="PF01032">
    <property type="entry name" value="FecCD"/>
    <property type="match status" value="1"/>
</dbReference>
<feature type="transmembrane region" description="Helical" evidence="8">
    <location>
        <begin position="284"/>
        <end position="307"/>
    </location>
</feature>
<evidence type="ECO:0000313" key="10">
    <source>
        <dbReference type="Proteomes" id="UP000187367"/>
    </source>
</evidence>
<reference evidence="9 10" key="1">
    <citation type="submission" date="2017-01" db="EMBL/GenBank/DDBJ databases">
        <title>Bacillus phylogenomics.</title>
        <authorList>
            <person name="Dunlap C."/>
        </authorList>
    </citation>
    <scope>NUCLEOTIDE SEQUENCE [LARGE SCALE GENOMIC DNA]</scope>
    <source>
        <strain evidence="9 10">NRRL B-41282</strain>
    </source>
</reference>
<protein>
    <submittedName>
        <fullName evidence="9">Iron-dicitrate transporter subunit FecD</fullName>
    </submittedName>
</protein>
<evidence type="ECO:0000256" key="6">
    <source>
        <dbReference type="ARBA" id="ARBA00022989"/>
    </source>
</evidence>
<dbReference type="CDD" id="cd06550">
    <property type="entry name" value="TM_ABC_iron-siderophores_like"/>
    <property type="match status" value="1"/>
</dbReference>
<evidence type="ECO:0000313" key="9">
    <source>
        <dbReference type="EMBL" id="OMI06065.1"/>
    </source>
</evidence>
<dbReference type="Gene3D" id="1.10.3470.10">
    <property type="entry name" value="ABC transporter involved in vitamin B12 uptake, BtuC"/>
    <property type="match status" value="1"/>
</dbReference>
<evidence type="ECO:0000256" key="8">
    <source>
        <dbReference type="SAM" id="Phobius"/>
    </source>
</evidence>
<gene>
    <name evidence="9" type="primary">fecD</name>
    <name evidence="9" type="ORF">BW143_08995</name>
</gene>
<accession>A0A1R1RW95</accession>
<keyword evidence="4" id="KW-1003">Cell membrane</keyword>
<dbReference type="FunFam" id="1.10.3470.10:FF:000001">
    <property type="entry name" value="Vitamin B12 ABC transporter permease BtuC"/>
    <property type="match status" value="1"/>
</dbReference>
<comment type="similarity">
    <text evidence="2">Belongs to the binding-protein-dependent transport system permease family. FecCD subfamily.</text>
</comment>
<proteinExistence type="inferred from homology"/>
<dbReference type="GO" id="GO:0005886">
    <property type="term" value="C:plasma membrane"/>
    <property type="evidence" value="ECO:0007669"/>
    <property type="project" value="UniProtKB-SubCell"/>
</dbReference>
<dbReference type="GO" id="GO:0022857">
    <property type="term" value="F:transmembrane transporter activity"/>
    <property type="evidence" value="ECO:0007669"/>
    <property type="project" value="InterPro"/>
</dbReference>
<dbReference type="Proteomes" id="UP000187367">
    <property type="component" value="Unassembled WGS sequence"/>
</dbReference>
<comment type="subcellular location">
    <subcellularLocation>
        <location evidence="1">Cell membrane</location>
        <topology evidence="1">Multi-pass membrane protein</topology>
    </subcellularLocation>
</comment>
<evidence type="ECO:0000256" key="3">
    <source>
        <dbReference type="ARBA" id="ARBA00022448"/>
    </source>
</evidence>
<feature type="transmembrane region" description="Helical" evidence="8">
    <location>
        <begin position="12"/>
        <end position="36"/>
    </location>
</feature>
<keyword evidence="6 8" id="KW-1133">Transmembrane helix</keyword>
<organism evidence="9 10">
    <name type="scientific">Bacillus swezeyi</name>
    <dbReference type="NCBI Taxonomy" id="1925020"/>
    <lineage>
        <taxon>Bacteria</taxon>
        <taxon>Bacillati</taxon>
        <taxon>Bacillota</taxon>
        <taxon>Bacilli</taxon>
        <taxon>Bacillales</taxon>
        <taxon>Bacillaceae</taxon>
        <taxon>Bacillus</taxon>
    </lineage>
</organism>
<evidence type="ECO:0000256" key="1">
    <source>
        <dbReference type="ARBA" id="ARBA00004651"/>
    </source>
</evidence>
<evidence type="ECO:0000256" key="4">
    <source>
        <dbReference type="ARBA" id="ARBA00022475"/>
    </source>
</evidence>
<keyword evidence="3" id="KW-0813">Transport</keyword>
<dbReference type="InterPro" id="IPR037294">
    <property type="entry name" value="ABC_BtuC-like"/>
</dbReference>
<dbReference type="RefSeq" id="WP_076761716.1">
    <property type="nucleotide sequence ID" value="NZ_JARMMK010000001.1"/>
</dbReference>
<dbReference type="OrthoDB" id="9811721at2"/>
<evidence type="ECO:0000256" key="2">
    <source>
        <dbReference type="ARBA" id="ARBA00007935"/>
    </source>
</evidence>
<dbReference type="InterPro" id="IPR000522">
    <property type="entry name" value="ABC_transptr_permease_BtuC"/>
</dbReference>
<dbReference type="PANTHER" id="PTHR30472">
    <property type="entry name" value="FERRIC ENTEROBACTIN TRANSPORT SYSTEM PERMEASE PROTEIN"/>
    <property type="match status" value="1"/>
</dbReference>
<dbReference type="PANTHER" id="PTHR30472:SF24">
    <property type="entry name" value="FERRIC ENTEROBACTIN TRANSPORT SYSTEM PERMEASE PROTEIN FEPG"/>
    <property type="match status" value="1"/>
</dbReference>
<keyword evidence="5 8" id="KW-0812">Transmembrane</keyword>
<sequence length="341" mass="35573">MNKLTDQTKQHVGKTAAVLLVLPAFLLLLVLVNLAIGDEKIPLLDVIKSLTGQGDPGVRFMVMEFRMPRIILAVLAGAALAIAGVIAQSLMRNPLAAPDTLGITGGAGLGAVIVTVLFSQQSPLLLTGAAFSGSILAAVLVYSLAYRNGISAVRLALVGIAVNAFCHSGIQLLISRASPNVNSALIWLNGSLWGRSWDDVLSLFIWCCLLIPPVWLAAKSLDIIKSGDSIAVSLGISLEKTRFLLLAAAVTLTAAAVTAVGTIGFIGLMAPHIARKLAGFDSRLLIPVSGLIGGIILLLADAIGRGLMPPLEIPAGLIAAVIGGPYFIYLLRREAKQGRTK</sequence>
<dbReference type="EMBL" id="MTJL01000016">
    <property type="protein sequence ID" value="OMI06065.1"/>
    <property type="molecule type" value="Genomic_DNA"/>
</dbReference>
<dbReference type="SUPFAM" id="SSF81345">
    <property type="entry name" value="ABC transporter involved in vitamin B12 uptake, BtuC"/>
    <property type="match status" value="1"/>
</dbReference>
<keyword evidence="7 8" id="KW-0472">Membrane</keyword>